<dbReference type="AlphaFoldDB" id="A0A840V5C8"/>
<proteinExistence type="predicted"/>
<dbReference type="InterPro" id="IPR013424">
    <property type="entry name" value="Ice-binding_C"/>
</dbReference>
<protein>
    <recommendedName>
        <fullName evidence="4">PEP-CTERM protein-sorting domain-containing protein</fullName>
    </recommendedName>
</protein>
<comment type="caution">
    <text evidence="2">The sequence shown here is derived from an EMBL/GenBank/DDBJ whole genome shotgun (WGS) entry which is preliminary data.</text>
</comment>
<dbReference type="NCBIfam" id="TIGR02595">
    <property type="entry name" value="PEP_CTERM"/>
    <property type="match status" value="1"/>
</dbReference>
<organism evidence="2 3">
    <name type="scientific">Haloferula luteola</name>
    <dbReference type="NCBI Taxonomy" id="595692"/>
    <lineage>
        <taxon>Bacteria</taxon>
        <taxon>Pseudomonadati</taxon>
        <taxon>Verrucomicrobiota</taxon>
        <taxon>Verrucomicrobiia</taxon>
        <taxon>Verrucomicrobiales</taxon>
        <taxon>Verrucomicrobiaceae</taxon>
        <taxon>Haloferula</taxon>
    </lineage>
</organism>
<evidence type="ECO:0000313" key="2">
    <source>
        <dbReference type="EMBL" id="MBB5353172.1"/>
    </source>
</evidence>
<dbReference type="Proteomes" id="UP000557717">
    <property type="component" value="Unassembled WGS sequence"/>
</dbReference>
<keyword evidence="1" id="KW-0732">Signal</keyword>
<dbReference type="RefSeq" id="WP_184020790.1">
    <property type="nucleotide sequence ID" value="NZ_JACHFD010000021.1"/>
</dbReference>
<name>A0A840V5C8_9BACT</name>
<reference evidence="2 3" key="1">
    <citation type="submission" date="2020-08" db="EMBL/GenBank/DDBJ databases">
        <title>Genomic Encyclopedia of Type Strains, Phase IV (KMG-IV): sequencing the most valuable type-strain genomes for metagenomic binning, comparative biology and taxonomic classification.</title>
        <authorList>
            <person name="Goeker M."/>
        </authorList>
    </citation>
    <scope>NUCLEOTIDE SEQUENCE [LARGE SCALE GENOMIC DNA]</scope>
    <source>
        <strain evidence="2 3">YC6886</strain>
    </source>
</reference>
<evidence type="ECO:0000256" key="1">
    <source>
        <dbReference type="SAM" id="SignalP"/>
    </source>
</evidence>
<dbReference type="EMBL" id="JACHFD010000021">
    <property type="protein sequence ID" value="MBB5353172.1"/>
    <property type="molecule type" value="Genomic_DNA"/>
</dbReference>
<evidence type="ECO:0000313" key="3">
    <source>
        <dbReference type="Proteomes" id="UP000557717"/>
    </source>
</evidence>
<gene>
    <name evidence="2" type="ORF">HNR46_003426</name>
</gene>
<keyword evidence="3" id="KW-1185">Reference proteome</keyword>
<feature type="chain" id="PRO_5032378406" description="PEP-CTERM protein-sorting domain-containing protein" evidence="1">
    <location>
        <begin position="23"/>
        <end position="268"/>
    </location>
</feature>
<feature type="signal peptide" evidence="1">
    <location>
        <begin position="1"/>
        <end position="22"/>
    </location>
</feature>
<sequence length="268" mass="27902">MKTSKTLLAASLGALLAPSVQAASVVLVTQDTVRDADLITHLESLGHTVTTGAYSALPDNPGDVSTLEAADLVIVSRNTNSGDYATDAAEVAAWDNLSTTVLLGNSYISRNNRWNWISTANLQLDYALDISGPVGTATVHPFYNGLTPTLIGDPAISGLEKYSFTVGAGSDLPDGGGVLGSGVTIGVRNNASIPNVILASWEIGGSTGSGNLLAGDRYFYAMPEDFSNFLPNGVQILDNIVATAVPEPSILLLGSLIGAGWIVRRRRD</sequence>
<accession>A0A840V5C8</accession>
<evidence type="ECO:0008006" key="4">
    <source>
        <dbReference type="Google" id="ProtNLM"/>
    </source>
</evidence>